<dbReference type="InParanoid" id="H2Y860"/>
<keyword evidence="5" id="KW-0645">Protease</keyword>
<dbReference type="OMA" id="ADICEDH"/>
<dbReference type="InterPro" id="IPR049419">
    <property type="entry name" value="Reelin_subrepeat-B"/>
</dbReference>
<keyword evidence="10" id="KW-0106">Calcium</keyword>
<keyword evidence="8" id="KW-0720">Serine protease</keyword>
<dbReference type="InterPro" id="IPR036278">
    <property type="entry name" value="Sialidase_sf"/>
</dbReference>
<evidence type="ECO:0000256" key="3">
    <source>
        <dbReference type="ARBA" id="ARBA00022525"/>
    </source>
</evidence>
<dbReference type="Gene3D" id="2.60.120.260">
    <property type="entry name" value="Galactose-binding domain-like"/>
    <property type="match status" value="4"/>
</dbReference>
<evidence type="ECO:0000256" key="4">
    <source>
        <dbReference type="ARBA" id="ARBA00022530"/>
    </source>
</evidence>
<keyword evidence="9" id="KW-0862">Zinc</keyword>
<evidence type="ECO:0000256" key="13">
    <source>
        <dbReference type="ARBA" id="ARBA00023900"/>
    </source>
</evidence>
<evidence type="ECO:0000256" key="14">
    <source>
        <dbReference type="ARBA" id="ARBA00044961"/>
    </source>
</evidence>
<dbReference type="PROSITE" id="PS01186">
    <property type="entry name" value="EGF_2"/>
    <property type="match status" value="1"/>
</dbReference>
<keyword evidence="16" id="KW-0245">EGF-like domain</keyword>
<keyword evidence="3" id="KW-0964">Secreted</keyword>
<reference evidence="18" key="3">
    <citation type="submission" date="2025-09" db="UniProtKB">
        <authorList>
            <consortium name="Ensembl"/>
        </authorList>
    </citation>
    <scope>IDENTIFICATION</scope>
</reference>
<dbReference type="PANTHER" id="PTHR11841:SF1">
    <property type="entry name" value="REELIN"/>
    <property type="match status" value="1"/>
</dbReference>
<feature type="domain" description="EGF-like" evidence="17">
    <location>
        <begin position="553"/>
        <end position="589"/>
    </location>
</feature>
<dbReference type="GO" id="GO:0008236">
    <property type="term" value="F:serine-type peptidase activity"/>
    <property type="evidence" value="ECO:0007669"/>
    <property type="project" value="UniProtKB-KW"/>
</dbReference>
<dbReference type="eggNOG" id="ENOG502QSIP">
    <property type="taxonomic scope" value="Eukaryota"/>
</dbReference>
<evidence type="ECO:0000256" key="15">
    <source>
        <dbReference type="ARBA" id="ARBA00046064"/>
    </source>
</evidence>
<dbReference type="GeneTree" id="ENSGT00580000081623"/>
<keyword evidence="2" id="KW-0217">Developmental protein</keyword>
<evidence type="ECO:0000313" key="19">
    <source>
        <dbReference type="Proteomes" id="UP000007875"/>
    </source>
</evidence>
<organism evidence="18 19">
    <name type="scientific">Ciona savignyi</name>
    <name type="common">Pacific transparent sea squirt</name>
    <dbReference type="NCBI Taxonomy" id="51511"/>
    <lineage>
        <taxon>Eukaryota</taxon>
        <taxon>Metazoa</taxon>
        <taxon>Chordata</taxon>
        <taxon>Tunicata</taxon>
        <taxon>Ascidiacea</taxon>
        <taxon>Phlebobranchia</taxon>
        <taxon>Cionidae</taxon>
        <taxon>Ciona</taxon>
    </lineage>
</organism>
<protein>
    <recommendedName>
        <fullName evidence="13">Reelin</fullName>
    </recommendedName>
</protein>
<dbReference type="Proteomes" id="UP000007875">
    <property type="component" value="Unassembled WGS sequence"/>
</dbReference>
<evidence type="ECO:0000259" key="17">
    <source>
        <dbReference type="PROSITE" id="PS50026"/>
    </source>
</evidence>
<dbReference type="GO" id="GO:0006508">
    <property type="term" value="P:proteolysis"/>
    <property type="evidence" value="ECO:0007669"/>
    <property type="project" value="UniProtKB-KW"/>
</dbReference>
<evidence type="ECO:0000256" key="12">
    <source>
        <dbReference type="ARBA" id="ARBA00023773"/>
    </source>
</evidence>
<comment type="subcellular location">
    <subcellularLocation>
        <location evidence="1">Secreted</location>
        <location evidence="1">Extracellular space</location>
        <location evidence="1">Extracellular matrix</location>
    </subcellularLocation>
</comment>
<dbReference type="InterPro" id="IPR000742">
    <property type="entry name" value="EGF"/>
</dbReference>
<evidence type="ECO:0000256" key="2">
    <source>
        <dbReference type="ARBA" id="ARBA00022473"/>
    </source>
</evidence>
<evidence type="ECO:0000256" key="7">
    <source>
        <dbReference type="ARBA" id="ARBA00022801"/>
    </source>
</evidence>
<proteinExistence type="inferred from homology"/>
<keyword evidence="7" id="KW-0378">Hydrolase</keyword>
<dbReference type="GO" id="GO:0046872">
    <property type="term" value="F:metal ion binding"/>
    <property type="evidence" value="ECO:0007669"/>
    <property type="project" value="UniProtKB-KW"/>
</dbReference>
<dbReference type="GO" id="GO:0001764">
    <property type="term" value="P:neuron migration"/>
    <property type="evidence" value="ECO:0007669"/>
    <property type="project" value="InterPro"/>
</dbReference>
<keyword evidence="4" id="KW-0272">Extracellular matrix</keyword>
<comment type="similarity">
    <text evidence="12">Belongs to the reelin family.</text>
</comment>
<dbReference type="GO" id="GO:0070325">
    <property type="term" value="F:lipoprotein particle receptor binding"/>
    <property type="evidence" value="ECO:0007669"/>
    <property type="project" value="InterPro"/>
</dbReference>
<evidence type="ECO:0000256" key="8">
    <source>
        <dbReference type="ARBA" id="ARBA00022825"/>
    </source>
</evidence>
<evidence type="ECO:0000256" key="9">
    <source>
        <dbReference type="ARBA" id="ARBA00022833"/>
    </source>
</evidence>
<dbReference type="AlphaFoldDB" id="H2Y860"/>
<dbReference type="GO" id="GO:0007155">
    <property type="term" value="P:cell adhesion"/>
    <property type="evidence" value="ECO:0007669"/>
    <property type="project" value="UniProtKB-KW"/>
</dbReference>
<keyword evidence="19" id="KW-1185">Reference proteome</keyword>
<evidence type="ECO:0000256" key="5">
    <source>
        <dbReference type="ARBA" id="ARBA00022670"/>
    </source>
</evidence>
<keyword evidence="16" id="KW-1015">Disulfide bond</keyword>
<comment type="caution">
    <text evidence="16">Lacks conserved residue(s) required for the propagation of feature annotation.</text>
</comment>
<accession>H2Y860</accession>
<dbReference type="GO" id="GO:0007417">
    <property type="term" value="P:central nervous system development"/>
    <property type="evidence" value="ECO:0007669"/>
    <property type="project" value="InterPro"/>
</dbReference>
<sequence>AFNSCGCNRSNQLILLASVNFHVGRIQSYCGRDRVLVFPKVDEVHPAEVRFAETETFQVRQGYILQAELVIDCQPDVPQEKRLNRIDERTFHLEIQYSTNHGRTWQQISKVCFPGQKCGRYYHQASILYASKYRKWLRTIGPLREQSWSNSTRLRIVQTNIATNNFAWAVDKVYMGPGCPNFCHGHGLCRNGACICDAGYGGTTCLPESHLPDFAQSSFEDTGSLHDWKTVGARVVTQYSNVSNVCGPMVSSGFLHLSGPTLRKLQSPDLDIQSGGTIQFYLQIGGPKCNDTLTRSNGVILQYSTNGGAMWNFIQEFYYSAYPTPTFINIPIPTRARTHHTRFRWWQPKNKGLNRDTWALDDVFIGERMMKDEIRLHEEDLHHQIPPLEGAQLREGAAKDSTFTTFSNNGNWGDFCDPLNGSFVFNKLKGDRFAMTRDMLLKPGDTIQFQINIGCTGVFSFESPVRLEYSHDGGHTWGLRGAMQPNPSHLCTGSSRELHEATQYHAGDYEGWTTVVIPVLSAIAEAPARFRWIQSVGNMSRTPVDWAIHNVYIGPSCVNRCEGNGICSYDLFYQPHCICNDGYQMDGSGSCHPKGQNPNGFLENFIEFSIERWQAKGGEISRGCGVVKSGNSMYFGGEGTRKLQTKPINTTNTRLEITFRNLLGSSENSEYCLASTTRDEAVVFQYSNDNGITWELIKELYFDIYQDQPVLVRLDIPLKAKTKNTIFRWWQPLPRNGLQRAQWALDGVIFGRPNLLENGFFDDF</sequence>
<keyword evidence="6" id="KW-0479">Metal-binding</keyword>
<feature type="disulfide bond" evidence="16">
    <location>
        <begin position="557"/>
        <end position="567"/>
    </location>
</feature>
<reference evidence="19" key="1">
    <citation type="submission" date="2003-08" db="EMBL/GenBank/DDBJ databases">
        <authorList>
            <person name="Birren B."/>
            <person name="Nusbaum C."/>
            <person name="Abebe A."/>
            <person name="Abouelleil A."/>
            <person name="Adekoya E."/>
            <person name="Ait-zahra M."/>
            <person name="Allen N."/>
            <person name="Allen T."/>
            <person name="An P."/>
            <person name="Anderson M."/>
            <person name="Anderson S."/>
            <person name="Arachchi H."/>
            <person name="Armbruster J."/>
            <person name="Bachantsang P."/>
            <person name="Baldwin J."/>
            <person name="Barry A."/>
            <person name="Bayul T."/>
            <person name="Blitshsteyn B."/>
            <person name="Bloom T."/>
            <person name="Blye J."/>
            <person name="Boguslavskiy L."/>
            <person name="Borowsky M."/>
            <person name="Boukhgalter B."/>
            <person name="Brunache A."/>
            <person name="Butler J."/>
            <person name="Calixte N."/>
            <person name="Calvo S."/>
            <person name="Camarata J."/>
            <person name="Campo K."/>
            <person name="Chang J."/>
            <person name="Cheshatsang Y."/>
            <person name="Citroen M."/>
            <person name="Collymore A."/>
            <person name="Considine T."/>
            <person name="Cook A."/>
            <person name="Cooke P."/>
            <person name="Corum B."/>
            <person name="Cuomo C."/>
            <person name="David R."/>
            <person name="Dawoe T."/>
            <person name="Degray S."/>
            <person name="Dodge S."/>
            <person name="Dooley K."/>
            <person name="Dorje P."/>
            <person name="Dorjee K."/>
            <person name="Dorris L."/>
            <person name="Duffey N."/>
            <person name="Dupes A."/>
            <person name="Elkins T."/>
            <person name="Engels R."/>
            <person name="Erickson J."/>
            <person name="Farina A."/>
            <person name="Faro S."/>
            <person name="Ferreira P."/>
            <person name="Fischer H."/>
            <person name="Fitzgerald M."/>
            <person name="Foley K."/>
            <person name="Gage D."/>
            <person name="Galagan J."/>
            <person name="Gearin G."/>
            <person name="Gnerre S."/>
            <person name="Gnirke A."/>
            <person name="Goyette A."/>
            <person name="Graham J."/>
            <person name="Grandbois E."/>
            <person name="Gyaltsen K."/>
            <person name="Hafez N."/>
            <person name="Hagopian D."/>
            <person name="Hagos B."/>
            <person name="Hall J."/>
            <person name="Hatcher B."/>
            <person name="Heller A."/>
            <person name="Higgins H."/>
            <person name="Honan T."/>
            <person name="Horn A."/>
            <person name="Houde N."/>
            <person name="Hughes L."/>
            <person name="Hulme W."/>
            <person name="Husby E."/>
            <person name="Iliev I."/>
            <person name="Jaffe D."/>
            <person name="Jones C."/>
            <person name="Kamal M."/>
            <person name="Kamat A."/>
            <person name="Kamvysselis M."/>
            <person name="Karlsson E."/>
            <person name="Kells C."/>
            <person name="Kieu A."/>
            <person name="Kisner P."/>
            <person name="Kodira C."/>
            <person name="Kulbokas E."/>
            <person name="Labutti K."/>
            <person name="Lama D."/>
            <person name="Landers T."/>
            <person name="Leger J."/>
            <person name="Levine S."/>
            <person name="Lewis D."/>
            <person name="Lewis T."/>
            <person name="Lindblad-toh K."/>
            <person name="Liu X."/>
            <person name="Lokyitsang T."/>
            <person name="Lokyitsang Y."/>
            <person name="Lucien O."/>
            <person name="Lui A."/>
            <person name="Ma L.J."/>
            <person name="Mabbitt R."/>
            <person name="Macdonald J."/>
            <person name="Maclean C."/>
            <person name="Major J."/>
            <person name="Manning J."/>
            <person name="Marabella R."/>
            <person name="Maru K."/>
            <person name="Matthews C."/>
            <person name="Mauceli E."/>
            <person name="Mccarthy M."/>
            <person name="Mcdonough S."/>
            <person name="Mcghee T."/>
            <person name="Meldrim J."/>
            <person name="Meneus L."/>
            <person name="Mesirov J."/>
            <person name="Mihalev A."/>
            <person name="Mihova T."/>
            <person name="Mikkelsen T."/>
            <person name="Mlenga V."/>
            <person name="Moru K."/>
            <person name="Mozes J."/>
            <person name="Mulrain L."/>
            <person name="Munson G."/>
            <person name="Naylor J."/>
            <person name="Newes C."/>
            <person name="Nguyen C."/>
            <person name="Nguyen N."/>
            <person name="Nguyen T."/>
            <person name="Nicol R."/>
            <person name="Nielsen C."/>
            <person name="Nizzari M."/>
            <person name="Norbu C."/>
            <person name="Norbu N."/>
            <person name="O'donnell P."/>
            <person name="Okoawo O."/>
            <person name="O'leary S."/>
            <person name="Omotosho B."/>
            <person name="O'neill K."/>
            <person name="Osman S."/>
            <person name="Parker S."/>
            <person name="Perrin D."/>
            <person name="Phunkhang P."/>
            <person name="Piqani B."/>
            <person name="Purcell S."/>
            <person name="Rachupka T."/>
            <person name="Ramasamy U."/>
            <person name="Rameau R."/>
            <person name="Ray V."/>
            <person name="Raymond C."/>
            <person name="Retta R."/>
            <person name="Richardson S."/>
            <person name="Rise C."/>
            <person name="Rodriguez J."/>
            <person name="Rogers J."/>
            <person name="Rogov P."/>
            <person name="Rutman M."/>
            <person name="Schupbach R."/>
            <person name="Seaman C."/>
            <person name="Settipalli S."/>
            <person name="Sharpe T."/>
            <person name="Sheridan J."/>
            <person name="Sherpa N."/>
            <person name="Shi J."/>
            <person name="Smirnov S."/>
            <person name="Smith C."/>
            <person name="Sougnez C."/>
            <person name="Spencer B."/>
            <person name="Stalker J."/>
            <person name="Stange-thomann N."/>
            <person name="Stavropoulos S."/>
            <person name="Stetson K."/>
            <person name="Stone C."/>
            <person name="Stone S."/>
            <person name="Stubbs M."/>
            <person name="Talamas J."/>
            <person name="Tchuinga P."/>
            <person name="Tenzing P."/>
            <person name="Tesfaye S."/>
            <person name="Theodore J."/>
            <person name="Thoulutsang Y."/>
            <person name="Topham K."/>
            <person name="Towey S."/>
            <person name="Tsamla T."/>
            <person name="Tsomo N."/>
            <person name="Vallee D."/>
            <person name="Vassiliev H."/>
            <person name="Venkataraman V."/>
            <person name="Vinson J."/>
            <person name="Vo A."/>
            <person name="Wade C."/>
            <person name="Wang S."/>
            <person name="Wangchuk T."/>
            <person name="Wangdi T."/>
            <person name="Whittaker C."/>
            <person name="Wilkinson J."/>
            <person name="Wu Y."/>
            <person name="Wyman D."/>
            <person name="Yadav S."/>
            <person name="Yang S."/>
            <person name="Yang X."/>
            <person name="Yeager S."/>
            <person name="Yee E."/>
            <person name="Young G."/>
            <person name="Zainoun J."/>
            <person name="Zembeck L."/>
            <person name="Zimmer A."/>
            <person name="Zody M."/>
            <person name="Lander E."/>
        </authorList>
    </citation>
    <scope>NUCLEOTIDE SEQUENCE [LARGE SCALE GENOMIC DNA]</scope>
</reference>
<evidence type="ECO:0000256" key="11">
    <source>
        <dbReference type="ARBA" id="ARBA00022889"/>
    </source>
</evidence>
<dbReference type="Ensembl" id="ENSCSAVT00000001528.1">
    <property type="protein sequence ID" value="ENSCSAVP00000001508.1"/>
    <property type="gene ID" value="ENSCSAVG00000000859.1"/>
</dbReference>
<dbReference type="HOGENOM" id="CLU_012452_0_0_1"/>
<dbReference type="STRING" id="51511.ENSCSAVP00000001508"/>
<evidence type="ECO:0000256" key="16">
    <source>
        <dbReference type="PROSITE-ProRule" id="PRU00076"/>
    </source>
</evidence>
<dbReference type="PANTHER" id="PTHR11841">
    <property type="entry name" value="REELIN"/>
    <property type="match status" value="1"/>
</dbReference>
<dbReference type="SUPFAM" id="SSF50939">
    <property type="entry name" value="Sialidases"/>
    <property type="match status" value="1"/>
</dbReference>
<comment type="subunit">
    <text evidence="14">Oligomer of disulfide-linked homodimers.</text>
</comment>
<evidence type="ECO:0000313" key="18">
    <source>
        <dbReference type="Ensembl" id="ENSCSAVP00000001508.1"/>
    </source>
</evidence>
<reference evidence="18" key="2">
    <citation type="submission" date="2025-08" db="UniProtKB">
        <authorList>
            <consortium name="Ensembl"/>
        </authorList>
    </citation>
    <scope>IDENTIFICATION</scope>
</reference>
<dbReference type="InterPro" id="IPR034968">
    <property type="entry name" value="Reelin"/>
</dbReference>
<comment type="function">
    <text evidence="15">Extracellular matrix serine protease secreted by pioneer neurons that plays a role in layering of neurons in the cerebral cortex and cerebellum by coordinating cell positioning during neurodevelopment. Regulates microtubule function in neurons and neuronal migration. Binding to the extracellular domains of lipoprotein receptors VLDLR and LRP8/APOER2 induces tyrosine phosphorylation of DAB1 and modulation of TAU phosphorylation. Affects migration of sympathetic preganglionic neurons in the spinal cord, where it seems to act as a barrier to neuronal migration. Enzymatic activity is important for the modulation of cell adhesion.</text>
</comment>
<evidence type="ECO:0000256" key="1">
    <source>
        <dbReference type="ARBA" id="ARBA00004498"/>
    </source>
</evidence>
<dbReference type="Pfam" id="PF21471">
    <property type="entry name" value="Reelin_subrepeat-B"/>
    <property type="match status" value="4"/>
</dbReference>
<evidence type="ECO:0000256" key="6">
    <source>
        <dbReference type="ARBA" id="ARBA00022723"/>
    </source>
</evidence>
<dbReference type="PROSITE" id="PS50026">
    <property type="entry name" value="EGF_3"/>
    <property type="match status" value="1"/>
</dbReference>
<name>H2Y860_CIOSA</name>
<keyword evidence="11" id="KW-0130">Cell adhesion</keyword>
<dbReference type="PROSITE" id="PS00022">
    <property type="entry name" value="EGF_1"/>
    <property type="match status" value="1"/>
</dbReference>
<evidence type="ECO:0000256" key="10">
    <source>
        <dbReference type="ARBA" id="ARBA00022837"/>
    </source>
</evidence>